<feature type="compositionally biased region" description="Pro residues" evidence="1">
    <location>
        <begin position="76"/>
        <end position="90"/>
    </location>
</feature>
<evidence type="ECO:0000313" key="2">
    <source>
        <dbReference type="EMBL" id="CAK0860059.1"/>
    </source>
</evidence>
<keyword evidence="3" id="KW-1185">Reference proteome</keyword>
<organism evidence="2 3">
    <name type="scientific">Prorocentrum cordatum</name>
    <dbReference type="NCBI Taxonomy" id="2364126"/>
    <lineage>
        <taxon>Eukaryota</taxon>
        <taxon>Sar</taxon>
        <taxon>Alveolata</taxon>
        <taxon>Dinophyceae</taxon>
        <taxon>Prorocentrales</taxon>
        <taxon>Prorocentraceae</taxon>
        <taxon>Prorocentrum</taxon>
    </lineage>
</organism>
<feature type="compositionally biased region" description="Low complexity" evidence="1">
    <location>
        <begin position="137"/>
        <end position="157"/>
    </location>
</feature>
<comment type="caution">
    <text evidence="2">The sequence shown here is derived from an EMBL/GenBank/DDBJ whole genome shotgun (WGS) entry which is preliminary data.</text>
</comment>
<dbReference type="EMBL" id="CAUYUJ010015947">
    <property type="protein sequence ID" value="CAK0860059.1"/>
    <property type="molecule type" value="Genomic_DNA"/>
</dbReference>
<evidence type="ECO:0000313" key="3">
    <source>
        <dbReference type="Proteomes" id="UP001189429"/>
    </source>
</evidence>
<evidence type="ECO:0000256" key="1">
    <source>
        <dbReference type="SAM" id="MobiDB-lite"/>
    </source>
</evidence>
<feature type="region of interest" description="Disordered" evidence="1">
    <location>
        <begin position="137"/>
        <end position="166"/>
    </location>
</feature>
<reference evidence="2" key="1">
    <citation type="submission" date="2023-10" db="EMBL/GenBank/DDBJ databases">
        <authorList>
            <person name="Chen Y."/>
            <person name="Shah S."/>
            <person name="Dougan E. K."/>
            <person name="Thang M."/>
            <person name="Chan C."/>
        </authorList>
    </citation>
    <scope>NUCLEOTIDE SEQUENCE [LARGE SCALE GENOMIC DNA]</scope>
</reference>
<feature type="compositionally biased region" description="Low complexity" evidence="1">
    <location>
        <begin position="63"/>
        <end position="75"/>
    </location>
</feature>
<name>A0ABN9ULN0_9DINO</name>
<dbReference type="Proteomes" id="UP001189429">
    <property type="component" value="Unassembled WGS sequence"/>
</dbReference>
<proteinExistence type="predicted"/>
<feature type="region of interest" description="Disordered" evidence="1">
    <location>
        <begin position="63"/>
        <end position="91"/>
    </location>
</feature>
<protein>
    <submittedName>
        <fullName evidence="2">Uncharacterized protein</fullName>
    </submittedName>
</protein>
<accession>A0ABN9ULN0</accession>
<feature type="region of interest" description="Disordered" evidence="1">
    <location>
        <begin position="212"/>
        <end position="231"/>
    </location>
</feature>
<gene>
    <name evidence="2" type="ORF">PCOR1329_LOCUS49143</name>
</gene>
<sequence length="231" mass="24780">MLALRLDQVLLRCALAAWRFRRRSARHRAAASRLAYRVLQDQDARIAFLAFQALRREALLGRLPRPRGAPGAGRSPTPPSPSAPAAPSPVPRGLNAEARCLSRVLQAELERCALRQTLLCWRAVADAGAAGQMRRALGGPARRRGGAPAEAPPASAGRRCRPKAARHSSWGDEAWLLAAPGAQPAMREATRLALPAPPLRALSAPLLEPQAQLELPAPRPREPIALLAPAQ</sequence>